<dbReference type="Pfam" id="PF00188">
    <property type="entry name" value="CAP"/>
    <property type="match status" value="1"/>
</dbReference>
<evidence type="ECO:0000313" key="4">
    <source>
        <dbReference type="Proteomes" id="UP000008952"/>
    </source>
</evidence>
<feature type="chain" id="PRO_5003742100" description="SCP domain-containing protein" evidence="1">
    <location>
        <begin position="27"/>
        <end position="156"/>
    </location>
</feature>
<name>J0ZP21_9HYPH</name>
<comment type="caution">
    <text evidence="3">The sequence shown here is derived from an EMBL/GenBank/DDBJ whole genome shotgun (WGS) entry which is preliminary data.</text>
</comment>
<feature type="signal peptide" evidence="1">
    <location>
        <begin position="1"/>
        <end position="26"/>
    </location>
</feature>
<protein>
    <recommendedName>
        <fullName evidence="2">SCP domain-containing protein</fullName>
    </recommendedName>
</protein>
<keyword evidence="1" id="KW-0732">Signal</keyword>
<dbReference type="EMBL" id="AIMB01000007">
    <property type="protein sequence ID" value="EJF90318.1"/>
    <property type="molecule type" value="Genomic_DNA"/>
</dbReference>
<dbReference type="STRING" id="1094558.ME5_00719"/>
<evidence type="ECO:0000259" key="2">
    <source>
        <dbReference type="Pfam" id="PF00188"/>
    </source>
</evidence>
<organism evidence="3 4">
    <name type="scientific">Bartonella tamiae Th239</name>
    <dbReference type="NCBI Taxonomy" id="1094558"/>
    <lineage>
        <taxon>Bacteria</taxon>
        <taxon>Pseudomonadati</taxon>
        <taxon>Pseudomonadota</taxon>
        <taxon>Alphaproteobacteria</taxon>
        <taxon>Hyphomicrobiales</taxon>
        <taxon>Bartonellaceae</taxon>
        <taxon>Bartonella</taxon>
    </lineage>
</organism>
<dbReference type="AlphaFoldDB" id="J0ZP21"/>
<dbReference type="InterPro" id="IPR035940">
    <property type="entry name" value="CAP_sf"/>
</dbReference>
<dbReference type="SUPFAM" id="SSF55797">
    <property type="entry name" value="PR-1-like"/>
    <property type="match status" value="1"/>
</dbReference>
<dbReference type="PATRIC" id="fig|1094558.3.peg.785"/>
<dbReference type="CDD" id="cd05379">
    <property type="entry name" value="CAP_bacterial"/>
    <property type="match status" value="1"/>
</dbReference>
<sequence length="156" mass="17840">MFTRRYFICLSGLTLTHLFVSSLSLAKAKTLSHDHAEKLLNTIRRDHHLNPLKHDQRLEQMAQYQANLMAETNKVSHSVKWGQGFVSRLRQFGIRGAAGENLSAGQKDVSNAYKAWMNSPQHRRNMLDPSFGHFALACASKPNNPKYIYWVIVFGR</sequence>
<evidence type="ECO:0000256" key="1">
    <source>
        <dbReference type="SAM" id="SignalP"/>
    </source>
</evidence>
<dbReference type="HOGENOM" id="CLU_048111_5_1_5"/>
<reference evidence="3 4" key="1">
    <citation type="submission" date="2012-03" db="EMBL/GenBank/DDBJ databases">
        <title>The Genome Sequence of Bartonella tamiae Th239.</title>
        <authorList>
            <consortium name="The Broad Institute Genome Sequencing Platform"/>
            <consortium name="The Broad Institute Genome Sequencing Center for Infectious Disease"/>
            <person name="Feldgarden M."/>
            <person name="Kirby J."/>
            <person name="Kosoy M."/>
            <person name="Birtles R."/>
            <person name="Probert W.S."/>
            <person name="Chiaraviglio L."/>
            <person name="Young S.K."/>
            <person name="Zeng Q."/>
            <person name="Gargeya S."/>
            <person name="Fitzgerald M."/>
            <person name="Haas B."/>
            <person name="Abouelleil A."/>
            <person name="Alvarado L."/>
            <person name="Arachchi H.M."/>
            <person name="Berlin A."/>
            <person name="Chapman S.B."/>
            <person name="Gearin G."/>
            <person name="Goldberg J."/>
            <person name="Griggs A."/>
            <person name="Gujja S."/>
            <person name="Hansen M."/>
            <person name="Heiman D."/>
            <person name="Howarth C."/>
            <person name="Larimer J."/>
            <person name="Lui A."/>
            <person name="MacDonald P.J.P."/>
            <person name="McCowen C."/>
            <person name="Montmayeur A."/>
            <person name="Murphy C."/>
            <person name="Neiman D."/>
            <person name="Pearson M."/>
            <person name="Priest M."/>
            <person name="Roberts A."/>
            <person name="Saif S."/>
            <person name="Shea T."/>
            <person name="Sisk P."/>
            <person name="Stolte C."/>
            <person name="Sykes S."/>
            <person name="Wortman J."/>
            <person name="Nusbaum C."/>
            <person name="Birren B."/>
        </authorList>
    </citation>
    <scope>NUCLEOTIDE SEQUENCE [LARGE SCALE GENOMIC DNA]</scope>
    <source>
        <strain evidence="3 4">Th239</strain>
    </source>
</reference>
<evidence type="ECO:0000313" key="3">
    <source>
        <dbReference type="EMBL" id="EJF90318.1"/>
    </source>
</evidence>
<dbReference type="Proteomes" id="UP000008952">
    <property type="component" value="Unassembled WGS sequence"/>
</dbReference>
<feature type="domain" description="SCP" evidence="2">
    <location>
        <begin position="39"/>
        <end position="154"/>
    </location>
</feature>
<proteinExistence type="predicted"/>
<dbReference type="PANTHER" id="PTHR31157:SF1">
    <property type="entry name" value="SCP DOMAIN-CONTAINING PROTEIN"/>
    <property type="match status" value="1"/>
</dbReference>
<dbReference type="InterPro" id="IPR014044">
    <property type="entry name" value="CAP_dom"/>
</dbReference>
<accession>J0ZP21</accession>
<dbReference type="OrthoDB" id="9811255at2"/>
<keyword evidence="4" id="KW-1185">Reference proteome</keyword>
<dbReference type="Gene3D" id="3.40.33.10">
    <property type="entry name" value="CAP"/>
    <property type="match status" value="1"/>
</dbReference>
<gene>
    <name evidence="3" type="ORF">ME5_00719</name>
</gene>
<dbReference type="RefSeq" id="WP_008038511.1">
    <property type="nucleotide sequence ID" value="NZ_JH725147.1"/>
</dbReference>
<dbReference type="PANTHER" id="PTHR31157">
    <property type="entry name" value="SCP DOMAIN-CONTAINING PROTEIN"/>
    <property type="match status" value="1"/>
</dbReference>
<dbReference type="eggNOG" id="COG2340">
    <property type="taxonomic scope" value="Bacteria"/>
</dbReference>